<organism evidence="4 5">
    <name type="scientific">Methylovorus glucosotrophus (strain SIP3-4)</name>
    <dbReference type="NCBI Taxonomy" id="582744"/>
    <lineage>
        <taxon>Bacteria</taxon>
        <taxon>Pseudomonadati</taxon>
        <taxon>Pseudomonadota</taxon>
        <taxon>Betaproteobacteria</taxon>
        <taxon>Nitrosomonadales</taxon>
        <taxon>Methylophilaceae</taxon>
        <taxon>Methylovorus</taxon>
    </lineage>
</organism>
<dbReference type="STRING" id="582744.Msip34_1915"/>
<dbReference type="AlphaFoldDB" id="C6X714"/>
<protein>
    <submittedName>
        <fullName evidence="4">Alpha/beta hydrolase fold-3 domain protein</fullName>
    </submittedName>
</protein>
<dbReference type="SUPFAM" id="SSF53474">
    <property type="entry name" value="alpha/beta-Hydrolases"/>
    <property type="match status" value="1"/>
</dbReference>
<dbReference type="Pfam" id="PF07859">
    <property type="entry name" value="Abhydrolase_3"/>
    <property type="match status" value="1"/>
</dbReference>
<keyword evidence="2 4" id="KW-0378">Hydrolase</keyword>
<evidence type="ECO:0000313" key="5">
    <source>
        <dbReference type="Proteomes" id="UP000002743"/>
    </source>
</evidence>
<evidence type="ECO:0000313" key="4">
    <source>
        <dbReference type="EMBL" id="ACT51157.1"/>
    </source>
</evidence>
<dbReference type="Proteomes" id="UP000002743">
    <property type="component" value="Chromosome"/>
</dbReference>
<accession>C6X714</accession>
<evidence type="ECO:0000256" key="1">
    <source>
        <dbReference type="ARBA" id="ARBA00010515"/>
    </source>
</evidence>
<proteinExistence type="inferred from homology"/>
<feature type="domain" description="Alpha/beta hydrolase fold-3" evidence="3">
    <location>
        <begin position="96"/>
        <end position="303"/>
    </location>
</feature>
<dbReference type="InterPro" id="IPR029058">
    <property type="entry name" value="AB_hydrolase_fold"/>
</dbReference>
<gene>
    <name evidence="4" type="ordered locus">Msip34_1915</name>
</gene>
<dbReference type="RefSeq" id="WP_015830520.1">
    <property type="nucleotide sequence ID" value="NC_012969.1"/>
</dbReference>
<name>C6X714_METGS</name>
<dbReference type="InterPro" id="IPR002168">
    <property type="entry name" value="Lipase_GDXG_HIS_AS"/>
</dbReference>
<reference evidence="4 5" key="2">
    <citation type="journal article" date="2011" name="J. Bacteriol.">
        <title>Genomes of three methylotrophs from a single niche uncover genetic and metabolic divergence of Methylophilaceae.</title>
        <authorList>
            <person name="Lapidus A."/>
            <person name="Clum A."/>
            <person name="Labutti K."/>
            <person name="Kaluzhnaya M.G."/>
            <person name="Lim S."/>
            <person name="Beck D.A."/>
            <person name="Glavina Del Rio T."/>
            <person name="Nolan M."/>
            <person name="Mavromatis K."/>
            <person name="Huntemann M."/>
            <person name="Lucas S."/>
            <person name="Lidstrom M.E."/>
            <person name="Ivanova N."/>
            <person name="Chistoserdova L."/>
        </authorList>
    </citation>
    <scope>NUCLEOTIDE SEQUENCE [LARGE SCALE GENOMIC DNA]</scope>
    <source>
        <strain evidence="4 5">SIP3-4</strain>
    </source>
</reference>
<dbReference type="HOGENOM" id="CLU_012494_6_0_4"/>
<dbReference type="InterPro" id="IPR013094">
    <property type="entry name" value="AB_hydrolase_3"/>
</dbReference>
<evidence type="ECO:0000259" key="3">
    <source>
        <dbReference type="Pfam" id="PF07859"/>
    </source>
</evidence>
<reference evidence="5" key="1">
    <citation type="submission" date="2009-07" db="EMBL/GenBank/DDBJ databases">
        <title>Complete sequence of chromosome of Methylovorus sp. SIP3-4.</title>
        <authorList>
            <person name="Lucas S."/>
            <person name="Copeland A."/>
            <person name="Lapidus A."/>
            <person name="Glavina del Rio T."/>
            <person name="Tice H."/>
            <person name="Bruce D."/>
            <person name="Goodwin L."/>
            <person name="Pitluck S."/>
            <person name="Clum A."/>
            <person name="Larimer F."/>
            <person name="Land M."/>
            <person name="Hauser L."/>
            <person name="Kyrpides N."/>
            <person name="Mikhailova N."/>
            <person name="Kayluzhnaya M."/>
            <person name="Chistoserdova L."/>
        </authorList>
    </citation>
    <scope>NUCLEOTIDE SEQUENCE [LARGE SCALE GENOMIC DNA]</scope>
    <source>
        <strain evidence="5">SIP3-4</strain>
    </source>
</reference>
<dbReference type="PANTHER" id="PTHR48081">
    <property type="entry name" value="AB HYDROLASE SUPERFAMILY PROTEIN C4A8.06C"/>
    <property type="match status" value="1"/>
</dbReference>
<dbReference type="PROSITE" id="PS01173">
    <property type="entry name" value="LIPASE_GDXG_HIS"/>
    <property type="match status" value="1"/>
</dbReference>
<dbReference type="EMBL" id="CP001674">
    <property type="protein sequence ID" value="ACT51157.1"/>
    <property type="molecule type" value="Genomic_DNA"/>
</dbReference>
<dbReference type="KEGG" id="mei:Msip34_1915"/>
<comment type="similarity">
    <text evidence="1">Belongs to the 'GDXG' lipolytic enzyme family.</text>
</comment>
<dbReference type="InterPro" id="IPR050300">
    <property type="entry name" value="GDXG_lipolytic_enzyme"/>
</dbReference>
<evidence type="ECO:0000256" key="2">
    <source>
        <dbReference type="ARBA" id="ARBA00022801"/>
    </source>
</evidence>
<keyword evidence="5" id="KW-1185">Reference proteome</keyword>
<dbReference type="eggNOG" id="COG0657">
    <property type="taxonomic scope" value="Bacteria"/>
</dbReference>
<dbReference type="Gene3D" id="3.40.50.1820">
    <property type="entry name" value="alpha/beta hydrolase"/>
    <property type="match status" value="1"/>
</dbReference>
<sequence length="331" mass="36455">MNILDPLIKPFTQDPYRGMDPETRAFLQTLAEADSTPMEKLSPAEARQVLEQAQQETVVDLSGIDTRQLTIDCEGHVIELDIVRPAASGTAPLPVVMFFHGGGWVLGDFPTHKRLVRDIAVLSGCAVVFVNYTRSPEAEYPTAVIQAYLATKWIAENGYEVGLDGQRLAVAGNSAGGNMATAVCLMAKDRFGPTIRHQTLFWPVTATNFDTGSYDDFEDGYFLTRNMMKWFWDNYTTNDESRAEVYASPLKADPEQLQGLPPALIQTAECDVLRDEGEAYARLLNEAGVKVTATRYIGTIHDFGLLNALALTPPTRAALNQAAQEIRKHLA</sequence>
<dbReference type="GO" id="GO:0016787">
    <property type="term" value="F:hydrolase activity"/>
    <property type="evidence" value="ECO:0007669"/>
    <property type="project" value="UniProtKB-KW"/>
</dbReference>
<dbReference type="PANTHER" id="PTHR48081:SF8">
    <property type="entry name" value="ALPHA_BETA HYDROLASE FOLD-3 DOMAIN-CONTAINING PROTEIN-RELATED"/>
    <property type="match status" value="1"/>
</dbReference>